<dbReference type="Pfam" id="PF01657">
    <property type="entry name" value="Stress-antifung"/>
    <property type="match status" value="2"/>
</dbReference>
<dbReference type="AlphaFoldDB" id="A0AAD8JVX3"/>
<dbReference type="SMART" id="SM00220">
    <property type="entry name" value="S_TKc"/>
    <property type="match status" value="1"/>
</dbReference>
<evidence type="ECO:0000256" key="6">
    <source>
        <dbReference type="ARBA" id="ARBA00022777"/>
    </source>
</evidence>
<keyword evidence="7 10" id="KW-0067">ATP-binding</keyword>
<keyword evidence="16" id="KW-1185">Reference proteome</keyword>
<keyword evidence="4" id="KW-0677">Repeat</keyword>
<evidence type="ECO:0000256" key="10">
    <source>
        <dbReference type="PROSITE-ProRule" id="PRU10141"/>
    </source>
</evidence>
<accession>A0AAD8JVX3</accession>
<keyword evidence="3 12" id="KW-0732">Signal</keyword>
<keyword evidence="11" id="KW-0812">Transmembrane</keyword>
<sequence length="651" mass="72710">MRQVENWWLSWRLAGLLLVVVLITAPKLAASQPTDRNSTLMRYYCSMYRGLSEKYFLSNLNTTLSSLRQQLTTSGYATARTLLNGESVWGLAWCRGYLSIPDCLSCFDYAVNQLKVCGLGNGAHAIYSDCDLRYENSNFFTEANNRAGVVLCDNTTSSQPTEFQKAAQKLLLDLQVAAPRAPRYYVASTRKVSGTGDATVYGIAQCNLNVSQSVCLECLKLRSRSLYDCLPTISGRAMDNGCFMRYDRTPFFGPNQTMDISSLLWDGDSNKKKSIIGGVVGGVSFLLLLLAIFLWCRRRSKKAGRGQQDKSAASIELLQGPSTYSYNDLKVATDNFSDENKIGGGMFGEVYKGSLKNGDVVAIKKTYMAPRKGKTHFNDELKILSNVHHRHLVRLFGYCRKGPNLFLVQEYMENHSLDQFLYGDKTTTLSWRQRFGIIFGTARGLAYLHEQYHVTIIHRDIKTSNILLDSEFQPKISDFGLIRLLPEDKTHLSTEFAGSLKSGYVAPEYANYGHLSEKVDTYSYGIVVLEIISGKKHNIDDPSVTPNLLDHAWNLYETGTHLNLVDEKLDPAEYAAEDVTKIIEIALMCTQPTVSARPAMSEVVTLLSDKTMEERPPIRSTITDDDVKIQVGMESSMSSSATESTVYLSGR</sequence>
<evidence type="ECO:0000256" key="5">
    <source>
        <dbReference type="ARBA" id="ARBA00022741"/>
    </source>
</evidence>
<keyword evidence="2" id="KW-0808">Transferase</keyword>
<dbReference type="InterPro" id="IPR052059">
    <property type="entry name" value="CR_Ser/Thr_kinase"/>
</dbReference>
<dbReference type="InterPro" id="IPR002902">
    <property type="entry name" value="GNK2"/>
</dbReference>
<feature type="chain" id="PRO_5041913790" description="Cysteine-rich receptor-like protein kinase 2" evidence="12">
    <location>
        <begin position="32"/>
        <end position="651"/>
    </location>
</feature>
<dbReference type="InterPro" id="IPR001245">
    <property type="entry name" value="Ser-Thr/Tyr_kinase_cat_dom"/>
</dbReference>
<feature type="domain" description="Protein kinase" evidence="13">
    <location>
        <begin position="336"/>
        <end position="612"/>
    </location>
</feature>
<feature type="binding site" evidence="10">
    <location>
        <position position="372"/>
    </location>
    <ligand>
        <name>ATP</name>
        <dbReference type="ChEBI" id="CHEBI:30616"/>
    </ligand>
</feature>
<feature type="domain" description="Gnk2-homologous" evidence="14">
    <location>
        <begin position="38"/>
        <end position="139"/>
    </location>
</feature>
<feature type="signal peptide" evidence="12">
    <location>
        <begin position="1"/>
        <end position="31"/>
    </location>
</feature>
<comment type="caution">
    <text evidence="15">The sequence shown here is derived from an EMBL/GenBank/DDBJ whole genome shotgun (WGS) entry which is preliminary data.</text>
</comment>
<dbReference type="InterPro" id="IPR017441">
    <property type="entry name" value="Protein_kinase_ATP_BS"/>
</dbReference>
<evidence type="ECO:0000256" key="12">
    <source>
        <dbReference type="SAM" id="SignalP"/>
    </source>
</evidence>
<evidence type="ECO:0000256" key="3">
    <source>
        <dbReference type="ARBA" id="ARBA00022729"/>
    </source>
</evidence>
<evidence type="ECO:0000313" key="15">
    <source>
        <dbReference type="EMBL" id="KAK1410556.1"/>
    </source>
</evidence>
<keyword evidence="6" id="KW-0418">Kinase</keyword>
<keyword evidence="11" id="KW-0472">Membrane</keyword>
<dbReference type="PROSITE" id="PS50011">
    <property type="entry name" value="PROTEIN_KINASE_DOM"/>
    <property type="match status" value="1"/>
</dbReference>
<dbReference type="CDD" id="cd14066">
    <property type="entry name" value="STKc_IRAK"/>
    <property type="match status" value="1"/>
</dbReference>
<dbReference type="GO" id="GO:0004674">
    <property type="term" value="F:protein serine/threonine kinase activity"/>
    <property type="evidence" value="ECO:0007669"/>
    <property type="project" value="UniProtKB-KW"/>
</dbReference>
<evidence type="ECO:0000259" key="14">
    <source>
        <dbReference type="PROSITE" id="PS51473"/>
    </source>
</evidence>
<dbReference type="FunFam" id="1.10.510.10:FF:000336">
    <property type="entry name" value="Cysteine-rich receptor-like protein kinase 2"/>
    <property type="match status" value="1"/>
</dbReference>
<protein>
    <recommendedName>
        <fullName evidence="17">Cysteine-rich receptor-like protein kinase 2</fullName>
    </recommendedName>
</protein>
<evidence type="ECO:0000256" key="1">
    <source>
        <dbReference type="ARBA" id="ARBA00022527"/>
    </source>
</evidence>
<dbReference type="EMBL" id="JAUHHV010000010">
    <property type="protein sequence ID" value="KAK1410556.1"/>
    <property type="molecule type" value="Genomic_DNA"/>
</dbReference>
<evidence type="ECO:0000256" key="9">
    <source>
        <dbReference type="ARBA" id="ARBA00023180"/>
    </source>
</evidence>
<organism evidence="15 16">
    <name type="scientific">Tagetes erecta</name>
    <name type="common">African marigold</name>
    <dbReference type="NCBI Taxonomy" id="13708"/>
    <lineage>
        <taxon>Eukaryota</taxon>
        <taxon>Viridiplantae</taxon>
        <taxon>Streptophyta</taxon>
        <taxon>Embryophyta</taxon>
        <taxon>Tracheophyta</taxon>
        <taxon>Spermatophyta</taxon>
        <taxon>Magnoliopsida</taxon>
        <taxon>eudicotyledons</taxon>
        <taxon>Gunneridae</taxon>
        <taxon>Pentapetalae</taxon>
        <taxon>asterids</taxon>
        <taxon>campanulids</taxon>
        <taxon>Asterales</taxon>
        <taxon>Asteraceae</taxon>
        <taxon>Asteroideae</taxon>
        <taxon>Heliantheae alliance</taxon>
        <taxon>Tageteae</taxon>
        <taxon>Tagetes</taxon>
    </lineage>
</organism>
<keyword evidence="11" id="KW-1133">Transmembrane helix</keyword>
<dbReference type="PROSITE" id="PS00107">
    <property type="entry name" value="PROTEIN_KINASE_ATP"/>
    <property type="match status" value="1"/>
</dbReference>
<feature type="domain" description="Gnk2-homologous" evidence="14">
    <location>
        <begin position="145"/>
        <end position="251"/>
    </location>
</feature>
<gene>
    <name evidence="15" type="ORF">QVD17_37093</name>
</gene>
<reference evidence="15" key="1">
    <citation type="journal article" date="2023" name="bioRxiv">
        <title>Improved chromosome-level genome assembly for marigold (Tagetes erecta).</title>
        <authorList>
            <person name="Jiang F."/>
            <person name="Yuan L."/>
            <person name="Wang S."/>
            <person name="Wang H."/>
            <person name="Xu D."/>
            <person name="Wang A."/>
            <person name="Fan W."/>
        </authorList>
    </citation>
    <scope>NUCLEOTIDE SEQUENCE</scope>
    <source>
        <strain evidence="15">WSJ</strain>
        <tissue evidence="15">Leaf</tissue>
    </source>
</reference>
<evidence type="ECO:0000259" key="13">
    <source>
        <dbReference type="PROSITE" id="PS50011"/>
    </source>
</evidence>
<dbReference type="SUPFAM" id="SSF56112">
    <property type="entry name" value="Protein kinase-like (PK-like)"/>
    <property type="match status" value="1"/>
</dbReference>
<dbReference type="InterPro" id="IPR000719">
    <property type="entry name" value="Prot_kinase_dom"/>
</dbReference>
<evidence type="ECO:0000313" key="16">
    <source>
        <dbReference type="Proteomes" id="UP001229421"/>
    </source>
</evidence>
<dbReference type="InterPro" id="IPR008271">
    <property type="entry name" value="Ser/Thr_kinase_AS"/>
</dbReference>
<dbReference type="Proteomes" id="UP001229421">
    <property type="component" value="Unassembled WGS sequence"/>
</dbReference>
<dbReference type="Pfam" id="PF07714">
    <property type="entry name" value="PK_Tyr_Ser-Thr"/>
    <property type="match status" value="1"/>
</dbReference>
<dbReference type="InterPro" id="IPR011009">
    <property type="entry name" value="Kinase-like_dom_sf"/>
</dbReference>
<evidence type="ECO:0008006" key="17">
    <source>
        <dbReference type="Google" id="ProtNLM"/>
    </source>
</evidence>
<evidence type="ECO:0000256" key="4">
    <source>
        <dbReference type="ARBA" id="ARBA00022737"/>
    </source>
</evidence>
<dbReference type="CDD" id="cd23509">
    <property type="entry name" value="Gnk2-like"/>
    <property type="match status" value="2"/>
</dbReference>
<keyword evidence="8" id="KW-0675">Receptor</keyword>
<dbReference type="Gene3D" id="3.30.430.20">
    <property type="entry name" value="Gnk2 domain, C-X8-C-X2-C motif"/>
    <property type="match status" value="2"/>
</dbReference>
<dbReference type="Gene3D" id="1.10.510.10">
    <property type="entry name" value="Transferase(Phosphotransferase) domain 1"/>
    <property type="match status" value="1"/>
</dbReference>
<proteinExistence type="predicted"/>
<dbReference type="Gene3D" id="3.30.200.20">
    <property type="entry name" value="Phosphorylase Kinase, domain 1"/>
    <property type="match status" value="1"/>
</dbReference>
<keyword evidence="5 10" id="KW-0547">Nucleotide-binding</keyword>
<dbReference type="PANTHER" id="PTHR47973">
    <property type="entry name" value="CYSTEINE-RICH RECEPTOR-LIKE PROTEIN KINASE 3"/>
    <property type="match status" value="1"/>
</dbReference>
<dbReference type="PROSITE" id="PS00108">
    <property type="entry name" value="PROTEIN_KINASE_ST"/>
    <property type="match status" value="1"/>
</dbReference>
<keyword evidence="9" id="KW-0325">Glycoprotein</keyword>
<feature type="transmembrane region" description="Helical" evidence="11">
    <location>
        <begin position="275"/>
        <end position="296"/>
    </location>
</feature>
<dbReference type="GO" id="GO:0005524">
    <property type="term" value="F:ATP binding"/>
    <property type="evidence" value="ECO:0007669"/>
    <property type="project" value="UniProtKB-UniRule"/>
</dbReference>
<name>A0AAD8JVX3_TARER</name>
<evidence type="ECO:0000256" key="7">
    <source>
        <dbReference type="ARBA" id="ARBA00022840"/>
    </source>
</evidence>
<dbReference type="InterPro" id="IPR038408">
    <property type="entry name" value="GNK2_sf"/>
</dbReference>
<evidence type="ECO:0000256" key="8">
    <source>
        <dbReference type="ARBA" id="ARBA00023170"/>
    </source>
</evidence>
<evidence type="ECO:0000256" key="11">
    <source>
        <dbReference type="SAM" id="Phobius"/>
    </source>
</evidence>
<evidence type="ECO:0000256" key="2">
    <source>
        <dbReference type="ARBA" id="ARBA00022679"/>
    </source>
</evidence>
<dbReference type="PROSITE" id="PS51473">
    <property type="entry name" value="GNK2"/>
    <property type="match status" value="2"/>
</dbReference>
<keyword evidence="1" id="KW-0723">Serine/threonine-protein kinase</keyword>